<dbReference type="Pfam" id="PF00563">
    <property type="entry name" value="EAL"/>
    <property type="match status" value="1"/>
</dbReference>
<dbReference type="InterPro" id="IPR004501">
    <property type="entry name" value="PTS_EIIC_3"/>
</dbReference>
<sequence>MRVKKIIAEQLQAVREGLLWILPCLMIISLILFVASLGEFLFGKDEQWVVTLFKLYYFVNDLFPILLTAALAYILAMRWRLPRPPIALVLIVYLSLFNQLFSYTGSTVVFELIISMITPLYAVPLISYLYKLRWMKFVRNNHLGRIVKESLNLILPCVLAGICVLAINAAIIFIIEASSVLSIFDIQYSDSPLEFGAIFAMVNSFLWFLGVHGYYGLLPWVDVLQGAVDVAQNDMLTYGVTDHFVNHSFLAVFTFVGGAGATLGLTCALLLLSTNRAYRLIALASLPLGLLNINEVLLFGLPIIFNPRLFLPFLLAPVANTIVAYFAVSFGLVSAPVTGMPFSSPVFFNAWIVTQGDINASLLQLFNIGVSGLIYAPFVLMLNKTMGEKTIQFSSLDTTYSRRAEEAHTLSDDRVTQLVNAHKRQQDLERKLHTFTEKEFCMEYQPQICRVTGQVIGSEALIRAMDKRGNIEYPGAFLPAFEQAGLMKDIDRWAVIQVVHDLKIAIAEGWAVPTSVNLTPETIIDTELMTQLTSYISRVGEYVHVEITEQSLLLDKDLVSASLHALHSVGAKVYIDDFGSGFSSLSYLTMFDIDAIKIDRSFVQTIENIKGQKVFNGLISVAQDLDLAVVVEGVETESQLERIPLRNHLSIQGWFYSKSIPLTGLRHYVADRNRVLNELEES</sequence>
<dbReference type="InterPro" id="IPR003352">
    <property type="entry name" value="PTS_EIIC"/>
</dbReference>
<dbReference type="InterPro" id="IPR035919">
    <property type="entry name" value="EAL_sf"/>
</dbReference>
<dbReference type="SUPFAM" id="SSF141868">
    <property type="entry name" value="EAL domain-like"/>
    <property type="match status" value="1"/>
</dbReference>
<evidence type="ECO:0000256" key="3">
    <source>
        <dbReference type="ARBA" id="ARBA00022475"/>
    </source>
</evidence>
<dbReference type="Pfam" id="PF02378">
    <property type="entry name" value="PTS_EIIC"/>
    <property type="match status" value="1"/>
</dbReference>
<dbReference type="InterPro" id="IPR001633">
    <property type="entry name" value="EAL_dom"/>
</dbReference>
<dbReference type="AlphaFoldDB" id="A0A1B1NPV0"/>
<dbReference type="GO" id="GO:0009401">
    <property type="term" value="P:phosphoenolpyruvate-dependent sugar phosphotransferase system"/>
    <property type="evidence" value="ECO:0007669"/>
    <property type="project" value="InterPro"/>
</dbReference>
<dbReference type="GeneID" id="96871051"/>
<evidence type="ECO:0000256" key="4">
    <source>
        <dbReference type="ARBA" id="ARBA00022597"/>
    </source>
</evidence>
<evidence type="ECO:0000256" key="2">
    <source>
        <dbReference type="ARBA" id="ARBA00022448"/>
    </source>
</evidence>
<evidence type="ECO:0000256" key="1">
    <source>
        <dbReference type="ARBA" id="ARBA00004651"/>
    </source>
</evidence>
<keyword evidence="2" id="KW-0813">Transport</keyword>
<accession>A0A1B1NPV0</accession>
<dbReference type="STRING" id="45658.VSVS12_02015"/>
<dbReference type="RefSeq" id="WP_065430564.1">
    <property type="nucleotide sequence ID" value="NZ_CP016307.1"/>
</dbReference>
<evidence type="ECO:0000256" key="6">
    <source>
        <dbReference type="ARBA" id="ARBA00022989"/>
    </source>
</evidence>
<dbReference type="KEGG" id="vsc:VSVS12_02015"/>
<protein>
    <submittedName>
        <fullName evidence="8">N,N'-diacetylchitobiose permease IIC component</fullName>
    </submittedName>
</protein>
<keyword evidence="6" id="KW-1133">Transmembrane helix</keyword>
<keyword evidence="3" id="KW-1003">Cell membrane</keyword>
<dbReference type="GO" id="GO:0008982">
    <property type="term" value="F:protein-N(PI)-phosphohistidine-sugar phosphotransferase activity"/>
    <property type="evidence" value="ECO:0007669"/>
    <property type="project" value="InterPro"/>
</dbReference>
<keyword evidence="4" id="KW-0762">Sugar transport</keyword>
<dbReference type="EMBL" id="CP016414">
    <property type="protein sequence ID" value="ANU36085.1"/>
    <property type="molecule type" value="Genomic_DNA"/>
</dbReference>
<dbReference type="PANTHER" id="PTHR33989:SF4">
    <property type="entry name" value="PTS SYSTEM N,N'-DIACETYLCHITOBIOSE-SPECIFIC EIIC COMPONENT"/>
    <property type="match status" value="1"/>
</dbReference>
<evidence type="ECO:0000313" key="9">
    <source>
        <dbReference type="Proteomes" id="UP000092528"/>
    </source>
</evidence>
<dbReference type="PANTHER" id="PTHR33989">
    <property type="match status" value="1"/>
</dbReference>
<name>A0A1B1NPV0_9VIBR</name>
<organism evidence="8 9">
    <name type="scientific">Vibrio scophthalmi</name>
    <dbReference type="NCBI Taxonomy" id="45658"/>
    <lineage>
        <taxon>Bacteria</taxon>
        <taxon>Pseudomonadati</taxon>
        <taxon>Pseudomonadota</taxon>
        <taxon>Gammaproteobacteria</taxon>
        <taxon>Vibrionales</taxon>
        <taxon>Vibrionaceae</taxon>
        <taxon>Vibrio</taxon>
    </lineage>
</organism>
<dbReference type="Proteomes" id="UP000092528">
    <property type="component" value="Chromosome 1"/>
</dbReference>
<dbReference type="SMART" id="SM00052">
    <property type="entry name" value="EAL"/>
    <property type="match status" value="1"/>
</dbReference>
<dbReference type="Gene3D" id="3.20.20.450">
    <property type="entry name" value="EAL domain"/>
    <property type="match status" value="1"/>
</dbReference>
<reference evidence="8 9" key="1">
    <citation type="submission" date="2016-07" db="EMBL/GenBank/DDBJ databases">
        <title>Genome sequencing of Vibrio scophthalmi strain VS-05, an isolated from Paralichthys olivaceus.</title>
        <authorList>
            <person name="Han H.-J."/>
        </authorList>
    </citation>
    <scope>NUCLEOTIDE SEQUENCE [LARGE SCALE GENOMIC DNA]</scope>
    <source>
        <strain evidence="8 9">VS-05</strain>
    </source>
</reference>
<evidence type="ECO:0000313" key="8">
    <source>
        <dbReference type="EMBL" id="ANU36085.1"/>
    </source>
</evidence>
<proteinExistence type="predicted"/>
<dbReference type="PATRIC" id="fig|45658.6.peg.1976"/>
<dbReference type="CDD" id="cd01948">
    <property type="entry name" value="EAL"/>
    <property type="match status" value="1"/>
</dbReference>
<dbReference type="PROSITE" id="PS51105">
    <property type="entry name" value="PTS_EIIC_TYPE_3"/>
    <property type="match status" value="1"/>
</dbReference>
<dbReference type="PROSITE" id="PS50883">
    <property type="entry name" value="EAL"/>
    <property type="match status" value="1"/>
</dbReference>
<gene>
    <name evidence="8" type="ORF">VSVS05_00954</name>
</gene>
<keyword evidence="7" id="KW-0472">Membrane</keyword>
<keyword evidence="9" id="KW-1185">Reference proteome</keyword>
<keyword evidence="5" id="KW-0812">Transmembrane</keyword>
<dbReference type="InterPro" id="IPR051088">
    <property type="entry name" value="PTS_Sugar-EIIC/EIIB"/>
</dbReference>
<evidence type="ECO:0000256" key="7">
    <source>
        <dbReference type="ARBA" id="ARBA00023136"/>
    </source>
</evidence>
<comment type="subcellular location">
    <subcellularLocation>
        <location evidence="1">Cell membrane</location>
        <topology evidence="1">Multi-pass membrane protein</topology>
    </subcellularLocation>
</comment>
<evidence type="ECO:0000256" key="5">
    <source>
        <dbReference type="ARBA" id="ARBA00022692"/>
    </source>
</evidence>
<dbReference type="GO" id="GO:0005886">
    <property type="term" value="C:plasma membrane"/>
    <property type="evidence" value="ECO:0007669"/>
    <property type="project" value="UniProtKB-SubCell"/>
</dbReference>